<proteinExistence type="predicted"/>
<reference evidence="1 2" key="1">
    <citation type="submission" date="2018-06" db="EMBL/GenBank/DDBJ databases">
        <authorList>
            <consortium name="Pathogen Informatics"/>
            <person name="Doyle S."/>
        </authorList>
    </citation>
    <scope>NUCLEOTIDE SEQUENCE [LARGE SCALE GENOMIC DNA]</scope>
    <source>
        <strain evidence="1 2">NCTC10975</strain>
    </source>
</reference>
<dbReference type="Proteomes" id="UP000251485">
    <property type="component" value="Unassembled WGS sequence"/>
</dbReference>
<dbReference type="PROSITE" id="PS51257">
    <property type="entry name" value="PROKAR_LIPOPROTEIN"/>
    <property type="match status" value="1"/>
</dbReference>
<sequence length="92" mass="10751">MKKIILLSIAVFISGCVDRKPINYQTVECVGLIKIQTIEKYQSFKLSRYNNDNNMYFGYGKAGLWQGGWVSPDMFDKIYCKDNSHIKNKFRK</sequence>
<organism evidence="1 2">
    <name type="scientific">Proteus mirabilis</name>
    <dbReference type="NCBI Taxonomy" id="584"/>
    <lineage>
        <taxon>Bacteria</taxon>
        <taxon>Pseudomonadati</taxon>
        <taxon>Pseudomonadota</taxon>
        <taxon>Gammaproteobacteria</taxon>
        <taxon>Enterobacterales</taxon>
        <taxon>Morganellaceae</taxon>
        <taxon>Proteus</taxon>
    </lineage>
</organism>
<name>A0A2X2BHY8_PROMI</name>
<dbReference type="AlphaFoldDB" id="A0A2X2BHY8"/>
<evidence type="ECO:0008006" key="3">
    <source>
        <dbReference type="Google" id="ProtNLM"/>
    </source>
</evidence>
<dbReference type="EMBL" id="UAUE01000003">
    <property type="protein sequence ID" value="SPY94551.1"/>
    <property type="molecule type" value="Genomic_DNA"/>
</dbReference>
<accession>A0A2X2BHY8</accession>
<protein>
    <recommendedName>
        <fullName evidence="3">Lipoprotein</fullName>
    </recommendedName>
</protein>
<evidence type="ECO:0000313" key="2">
    <source>
        <dbReference type="Proteomes" id="UP000251485"/>
    </source>
</evidence>
<evidence type="ECO:0000313" key="1">
    <source>
        <dbReference type="EMBL" id="SPY94551.1"/>
    </source>
</evidence>
<gene>
    <name evidence="1" type="ORF">NCTC10975_00895</name>
</gene>